<sequence length="273" mass="29316">QTVVLGLVLVVAVWAEGGPEAEGPQPPSPSPAAHLDQDLQQEEARHRLPKQQGLFPKPINLGGHVQEEDPQPRAYQPQNLGHNLFGGGQGVTDNSIKGGITHNRGSGFHNQQQFNQGFGQGVLRQEGVFNQQRPTQNYPQVRVQGPEEPVPVDLIELTKPQKNKQNSFAGAGVPRSSQQSEIQRGNDDAIHSASPQQSGFQSSYGINGSPSSQQSQFQNSNGGLGAPRSSQFNQQQYGGSHQGSSNTNGFRSSQSNANRASKAKVEEDTSSIQ</sequence>
<organism evidence="3 4">
    <name type="scientific">Meganyctiphanes norvegica</name>
    <name type="common">Northern krill</name>
    <name type="synonym">Thysanopoda norvegica</name>
    <dbReference type="NCBI Taxonomy" id="48144"/>
    <lineage>
        <taxon>Eukaryota</taxon>
        <taxon>Metazoa</taxon>
        <taxon>Ecdysozoa</taxon>
        <taxon>Arthropoda</taxon>
        <taxon>Crustacea</taxon>
        <taxon>Multicrustacea</taxon>
        <taxon>Malacostraca</taxon>
        <taxon>Eumalacostraca</taxon>
        <taxon>Eucarida</taxon>
        <taxon>Euphausiacea</taxon>
        <taxon>Euphausiidae</taxon>
        <taxon>Meganyctiphanes</taxon>
    </lineage>
</organism>
<keyword evidence="4" id="KW-1185">Reference proteome</keyword>
<feature type="non-terminal residue" evidence="3">
    <location>
        <position position="1"/>
    </location>
</feature>
<accession>A0AAV2RL21</accession>
<feature type="non-terminal residue" evidence="3">
    <location>
        <position position="273"/>
    </location>
</feature>
<feature type="compositionally biased region" description="Low complexity" evidence="1">
    <location>
        <begin position="234"/>
        <end position="245"/>
    </location>
</feature>
<feature type="compositionally biased region" description="Low complexity" evidence="1">
    <location>
        <begin position="207"/>
        <end position="221"/>
    </location>
</feature>
<keyword evidence="2" id="KW-0732">Signal</keyword>
<evidence type="ECO:0000256" key="2">
    <source>
        <dbReference type="SAM" id="SignalP"/>
    </source>
</evidence>
<evidence type="ECO:0008006" key="5">
    <source>
        <dbReference type="Google" id="ProtNLM"/>
    </source>
</evidence>
<feature type="compositionally biased region" description="Polar residues" evidence="1">
    <location>
        <begin position="193"/>
        <end position="206"/>
    </location>
</feature>
<feature type="chain" id="PRO_5043943223" description="Hymenoptaecin" evidence="2">
    <location>
        <begin position="16"/>
        <end position="273"/>
    </location>
</feature>
<dbReference type="EMBL" id="CAXKWB010024825">
    <property type="protein sequence ID" value="CAL4126758.1"/>
    <property type="molecule type" value="Genomic_DNA"/>
</dbReference>
<feature type="compositionally biased region" description="Polar residues" evidence="1">
    <location>
        <begin position="246"/>
        <end position="259"/>
    </location>
</feature>
<evidence type="ECO:0000313" key="4">
    <source>
        <dbReference type="Proteomes" id="UP001497623"/>
    </source>
</evidence>
<dbReference type="Proteomes" id="UP001497623">
    <property type="component" value="Unassembled WGS sequence"/>
</dbReference>
<reference evidence="3 4" key="1">
    <citation type="submission" date="2024-05" db="EMBL/GenBank/DDBJ databases">
        <authorList>
            <person name="Wallberg A."/>
        </authorList>
    </citation>
    <scope>NUCLEOTIDE SEQUENCE [LARGE SCALE GENOMIC DNA]</scope>
</reference>
<feature type="compositionally biased region" description="Polar residues" evidence="1">
    <location>
        <begin position="128"/>
        <end position="139"/>
    </location>
</feature>
<evidence type="ECO:0000313" key="3">
    <source>
        <dbReference type="EMBL" id="CAL4126758.1"/>
    </source>
</evidence>
<feature type="region of interest" description="Disordered" evidence="1">
    <location>
        <begin position="128"/>
        <end position="273"/>
    </location>
</feature>
<feature type="region of interest" description="Disordered" evidence="1">
    <location>
        <begin position="18"/>
        <end position="90"/>
    </location>
</feature>
<proteinExistence type="predicted"/>
<protein>
    <recommendedName>
        <fullName evidence="5">Hymenoptaecin</fullName>
    </recommendedName>
</protein>
<gene>
    <name evidence="3" type="ORF">MNOR_LOCUS25696</name>
</gene>
<feature type="signal peptide" evidence="2">
    <location>
        <begin position="1"/>
        <end position="15"/>
    </location>
</feature>
<comment type="caution">
    <text evidence="3">The sequence shown here is derived from an EMBL/GenBank/DDBJ whole genome shotgun (WGS) entry which is preliminary data.</text>
</comment>
<name>A0AAV2RL21_MEGNR</name>
<dbReference type="AlphaFoldDB" id="A0AAV2RL21"/>
<evidence type="ECO:0000256" key="1">
    <source>
        <dbReference type="SAM" id="MobiDB-lite"/>
    </source>
</evidence>